<organism evidence="1 2">
    <name type="scientific">Bipolaris victoriae (strain FI3)</name>
    <name type="common">Victoria blight of oats agent</name>
    <name type="synonym">Cochliobolus victoriae</name>
    <dbReference type="NCBI Taxonomy" id="930091"/>
    <lineage>
        <taxon>Eukaryota</taxon>
        <taxon>Fungi</taxon>
        <taxon>Dikarya</taxon>
        <taxon>Ascomycota</taxon>
        <taxon>Pezizomycotina</taxon>
        <taxon>Dothideomycetes</taxon>
        <taxon>Pleosporomycetidae</taxon>
        <taxon>Pleosporales</taxon>
        <taxon>Pleosporineae</taxon>
        <taxon>Pleosporaceae</taxon>
        <taxon>Bipolaris</taxon>
    </lineage>
</organism>
<gene>
    <name evidence="1" type="ORF">COCVIDRAFT_32092</name>
</gene>
<name>W7DQF0_BIPV3</name>
<dbReference type="GeneID" id="26254961"/>
<accession>W7DQF0</accession>
<dbReference type="RefSeq" id="XP_014550062.1">
    <property type="nucleotide sequence ID" value="XM_014694576.1"/>
</dbReference>
<dbReference type="AlphaFoldDB" id="W7DQF0"/>
<reference evidence="1 2" key="1">
    <citation type="journal article" date="2013" name="PLoS Genet.">
        <title>Comparative genome structure, secondary metabolite, and effector coding capacity across Cochliobolus pathogens.</title>
        <authorList>
            <person name="Condon B.J."/>
            <person name="Leng Y."/>
            <person name="Wu D."/>
            <person name="Bushley K.E."/>
            <person name="Ohm R.A."/>
            <person name="Otillar R."/>
            <person name="Martin J."/>
            <person name="Schackwitz W."/>
            <person name="Grimwood J."/>
            <person name="MohdZainudin N."/>
            <person name="Xue C."/>
            <person name="Wang R."/>
            <person name="Manning V.A."/>
            <person name="Dhillon B."/>
            <person name="Tu Z.J."/>
            <person name="Steffenson B.J."/>
            <person name="Salamov A."/>
            <person name="Sun H."/>
            <person name="Lowry S."/>
            <person name="LaButti K."/>
            <person name="Han J."/>
            <person name="Copeland A."/>
            <person name="Lindquist E."/>
            <person name="Barry K."/>
            <person name="Schmutz J."/>
            <person name="Baker S.E."/>
            <person name="Ciuffetti L.M."/>
            <person name="Grigoriev I.V."/>
            <person name="Zhong S."/>
            <person name="Turgeon B.G."/>
        </authorList>
    </citation>
    <scope>NUCLEOTIDE SEQUENCE [LARGE SCALE GENOMIC DNA]</scope>
    <source>
        <strain evidence="1 2">FI3</strain>
    </source>
</reference>
<protein>
    <submittedName>
        <fullName evidence="1">Uncharacterized protein</fullName>
    </submittedName>
</protein>
<keyword evidence="2" id="KW-1185">Reference proteome</keyword>
<dbReference type="Proteomes" id="UP000054337">
    <property type="component" value="Unassembled WGS sequence"/>
</dbReference>
<evidence type="ECO:0000313" key="1">
    <source>
        <dbReference type="EMBL" id="EUN20488.1"/>
    </source>
</evidence>
<proteinExistence type="predicted"/>
<dbReference type="HOGENOM" id="CLU_1331730_0_0_1"/>
<dbReference type="EMBL" id="KI968991">
    <property type="protein sequence ID" value="EUN20488.1"/>
    <property type="molecule type" value="Genomic_DNA"/>
</dbReference>
<evidence type="ECO:0000313" key="2">
    <source>
        <dbReference type="Proteomes" id="UP000054337"/>
    </source>
</evidence>
<sequence>MGKAQDHDITQLIERAFASAVRLTTDNARTRMYLCYYYGLLFYYNSCNANDILEAIALWETNIQEDDPLDGTSIDMVRNKSIRKVITAYLDLCKLQPEYADPKDEHLKALLKLQKKRPGVFDRSENSWRARLYHRSIKSKNEAKKQIEPYVIEALTLLSDGILGPNGSSRKFQEIARALHGPPTPREIPTPRASLRYNIIPTPPQH</sequence>